<reference evidence="3 4" key="1">
    <citation type="submission" date="2019-01" db="EMBL/GenBank/DDBJ databases">
        <title>Novel species of Cellulomonas.</title>
        <authorList>
            <person name="Liu Q."/>
            <person name="Xin Y.-H."/>
        </authorList>
    </citation>
    <scope>NUCLEOTIDE SEQUENCE [LARGE SCALE GENOMIC DNA]</scope>
    <source>
        <strain evidence="3 4">HLT2-17</strain>
    </source>
</reference>
<feature type="compositionally biased region" description="Low complexity" evidence="1">
    <location>
        <begin position="93"/>
        <end position="129"/>
    </location>
</feature>
<dbReference type="SUPFAM" id="SSF53300">
    <property type="entry name" value="vWA-like"/>
    <property type="match status" value="1"/>
</dbReference>
<gene>
    <name evidence="3" type="ORF">EUA98_00995</name>
</gene>
<organism evidence="3 4">
    <name type="scientific">Pengzhenrongella frigida</name>
    <dbReference type="NCBI Taxonomy" id="1259133"/>
    <lineage>
        <taxon>Bacteria</taxon>
        <taxon>Bacillati</taxon>
        <taxon>Actinomycetota</taxon>
        <taxon>Actinomycetes</taxon>
        <taxon>Micrococcales</taxon>
        <taxon>Pengzhenrongella</taxon>
    </lineage>
</organism>
<name>A0A4Q5N3L0_9MICO</name>
<sequence length="368" mass="38031">MTLRMTWPLWALVVVLGPVLVLAVVQAVRAGGSDVAGASDGATRPAWVRRAAIVVVVGVIGLCPATTTSQKDAAGVDVEMFFVVDRTGSMAAADWGTGTDSDAGTDTGAETDTGGAGSDAGADELASGGTRLDGARHDVVGLVADIPGARYSVLTFDSQASRQLPLTSDARAVGTWAQTVRQEITAYSQGSLTDRPLEALRSALAGAAERHPSHVRLVFFLSDGEQTADGEPASYADLAPLVDGGAVLGYGTEAGARMRSYDGAFVLDPDAPYIQDGSSDAVSRLDEASLRATADQLGVAYVHRTGPDETASIVADVDPDQLAADGRRDVTTYSDLTWPFAALGVLLLAGEAWGTATRRGPRTRRSAP</sequence>
<dbReference type="InterPro" id="IPR036465">
    <property type="entry name" value="vWFA_dom_sf"/>
</dbReference>
<keyword evidence="4" id="KW-1185">Reference proteome</keyword>
<evidence type="ECO:0000256" key="1">
    <source>
        <dbReference type="SAM" id="MobiDB-lite"/>
    </source>
</evidence>
<comment type="caution">
    <text evidence="3">The sequence shown here is derived from an EMBL/GenBank/DDBJ whole genome shotgun (WGS) entry which is preliminary data.</text>
</comment>
<dbReference type="InterPro" id="IPR002035">
    <property type="entry name" value="VWF_A"/>
</dbReference>
<evidence type="ECO:0000259" key="2">
    <source>
        <dbReference type="Pfam" id="PF13519"/>
    </source>
</evidence>
<dbReference type="Proteomes" id="UP000293764">
    <property type="component" value="Unassembled WGS sequence"/>
</dbReference>
<dbReference type="Gene3D" id="3.40.50.410">
    <property type="entry name" value="von Willebrand factor, type A domain"/>
    <property type="match status" value="1"/>
</dbReference>
<dbReference type="Pfam" id="PF13519">
    <property type="entry name" value="VWA_2"/>
    <property type="match status" value="1"/>
</dbReference>
<dbReference type="AlphaFoldDB" id="A0A4Q5N3L0"/>
<dbReference type="OrthoDB" id="9814325at2"/>
<dbReference type="RefSeq" id="WP_130100807.1">
    <property type="nucleotide sequence ID" value="NZ_SDWW01000002.1"/>
</dbReference>
<evidence type="ECO:0000313" key="4">
    <source>
        <dbReference type="Proteomes" id="UP000293764"/>
    </source>
</evidence>
<feature type="region of interest" description="Disordered" evidence="1">
    <location>
        <begin position="93"/>
        <end position="130"/>
    </location>
</feature>
<protein>
    <submittedName>
        <fullName evidence="3">VWA domain-containing protein</fullName>
    </submittedName>
</protein>
<evidence type="ECO:0000313" key="3">
    <source>
        <dbReference type="EMBL" id="RYV52818.1"/>
    </source>
</evidence>
<feature type="domain" description="VWFA" evidence="2">
    <location>
        <begin position="81"/>
        <end position="225"/>
    </location>
</feature>
<accession>A0A4Q5N3L0</accession>
<proteinExistence type="predicted"/>
<dbReference type="EMBL" id="SDWW01000002">
    <property type="protein sequence ID" value="RYV52818.1"/>
    <property type="molecule type" value="Genomic_DNA"/>
</dbReference>